<organism evidence="1 2">
    <name type="scientific">Tilletia horrida</name>
    <dbReference type="NCBI Taxonomy" id="155126"/>
    <lineage>
        <taxon>Eukaryota</taxon>
        <taxon>Fungi</taxon>
        <taxon>Dikarya</taxon>
        <taxon>Basidiomycota</taxon>
        <taxon>Ustilaginomycotina</taxon>
        <taxon>Exobasidiomycetes</taxon>
        <taxon>Tilletiales</taxon>
        <taxon>Tilletiaceae</taxon>
        <taxon>Tilletia</taxon>
    </lineage>
</organism>
<name>A0AAN6JHM5_9BASI</name>
<dbReference type="AlphaFoldDB" id="A0AAN6JHM5"/>
<protein>
    <submittedName>
        <fullName evidence="1">Uncharacterized protein</fullName>
    </submittedName>
</protein>
<keyword evidence="2" id="KW-1185">Reference proteome</keyword>
<accession>A0AAN6JHM5</accession>
<evidence type="ECO:0000313" key="2">
    <source>
        <dbReference type="Proteomes" id="UP001176521"/>
    </source>
</evidence>
<comment type="caution">
    <text evidence="1">The sequence shown here is derived from an EMBL/GenBank/DDBJ whole genome shotgun (WGS) entry which is preliminary data.</text>
</comment>
<reference evidence="1" key="1">
    <citation type="journal article" date="2023" name="PhytoFront">
        <title>Draft Genome Resources of Seven Strains of Tilletia horrida, Causal Agent of Kernel Smut of Rice.</title>
        <authorList>
            <person name="Khanal S."/>
            <person name="Antony Babu S."/>
            <person name="Zhou X.G."/>
        </authorList>
    </citation>
    <scope>NUCLEOTIDE SEQUENCE</scope>
    <source>
        <strain evidence="1">TX3</strain>
    </source>
</reference>
<evidence type="ECO:0000313" key="1">
    <source>
        <dbReference type="EMBL" id="KAK0522719.1"/>
    </source>
</evidence>
<dbReference type="Proteomes" id="UP001176521">
    <property type="component" value="Unassembled WGS sequence"/>
</dbReference>
<dbReference type="PANTHER" id="PTHR31912">
    <property type="entry name" value="IP13529P"/>
    <property type="match status" value="1"/>
</dbReference>
<sequence>MPLYAFIDDVSGASSKRWNKHIVCYIQSAALDGEDLGLDATIRIFAATKNGSVQEVCEALTAELEALHSRGVWCWDALRGEAVLVFAHLVAIVSDNPMAAELGSNIGMKGKFNCRSCTVGGSDKEKESAAGLRQAIRPGTQRTVKDLKKSLEHQLDCAVSGASTTWSTHAADTGVKDKLTSSVCTTLVDEFKTLLEEEGACWDEAEETVHETLYDIVRDNHFWNPLFRLLPRTDFDVCADLPCEILHTVLLGTVKYLTRATFQAITSDQKAQLGQWIAAANTKGISDGSQLQGEYLVRHHRSMVGKDFKRLCQVLPWVLARIGASAELQAAWEAQGSLAAALHARTIPRATLADWKEHLYASLDRFFLAFAKVIPQAIIARPKMHLLTHAVNDLARFGPLPTISAERFESFNAVVRQASIMSNRKHPSRDIVGRLSDQDVLKDIVSGSSYYDHVERRLRRPGRGINNLMSVSQEMSTTVFRMFGLQRQSDRTKRKHLSLERFAFSLMLIEPSFIPTSGIRLAAGI</sequence>
<gene>
    <name evidence="1" type="ORF">OC842_006384</name>
</gene>
<dbReference type="EMBL" id="JAPDMQ010000566">
    <property type="protein sequence ID" value="KAK0522719.1"/>
    <property type="molecule type" value="Genomic_DNA"/>
</dbReference>
<proteinExistence type="predicted"/>
<dbReference type="PANTHER" id="PTHR31912:SF34">
    <property type="entry name" value="NOTOCHORD-RELATED PROTEIN"/>
    <property type="match status" value="1"/>
</dbReference>